<name>A0AAE0TWZ3_9PEZI</name>
<proteinExistence type="predicted"/>
<gene>
    <name evidence="1" type="ORF">B0T24DRAFT_516163</name>
</gene>
<dbReference type="InterPro" id="IPR052523">
    <property type="entry name" value="Trichothecene_AcTrans"/>
</dbReference>
<reference evidence="1" key="2">
    <citation type="submission" date="2023-06" db="EMBL/GenBank/DDBJ databases">
        <authorList>
            <consortium name="Lawrence Berkeley National Laboratory"/>
            <person name="Haridas S."/>
            <person name="Hensen N."/>
            <person name="Bonometti L."/>
            <person name="Westerberg I."/>
            <person name="Brannstrom I.O."/>
            <person name="Guillou S."/>
            <person name="Cros-Aarteil S."/>
            <person name="Calhoun S."/>
            <person name="Kuo A."/>
            <person name="Mondo S."/>
            <person name="Pangilinan J."/>
            <person name="Riley R."/>
            <person name="Labutti K."/>
            <person name="Andreopoulos B."/>
            <person name="Lipzen A."/>
            <person name="Chen C."/>
            <person name="Yanf M."/>
            <person name="Daum C."/>
            <person name="Ng V."/>
            <person name="Clum A."/>
            <person name="Steindorff A."/>
            <person name="Ohm R."/>
            <person name="Martin F."/>
            <person name="Silar P."/>
            <person name="Natvig D."/>
            <person name="Lalanne C."/>
            <person name="Gautier V."/>
            <person name="Ament-Velasquez S.L."/>
            <person name="Kruys A."/>
            <person name="Hutchinson M.I."/>
            <person name="Powell A.J."/>
            <person name="Barry K."/>
            <person name="Miller A.N."/>
            <person name="Grigoriev I.V."/>
            <person name="Debuchy R."/>
            <person name="Gladieux P."/>
            <person name="Thoren M.H."/>
            <person name="Johannesson H."/>
        </authorList>
    </citation>
    <scope>NUCLEOTIDE SEQUENCE</scope>
    <source>
        <strain evidence="1">CBS 958.72</strain>
    </source>
</reference>
<dbReference type="Proteomes" id="UP001287356">
    <property type="component" value="Unassembled WGS sequence"/>
</dbReference>
<organism evidence="1 2">
    <name type="scientific">Lasiosphaeria ovina</name>
    <dbReference type="NCBI Taxonomy" id="92902"/>
    <lineage>
        <taxon>Eukaryota</taxon>
        <taxon>Fungi</taxon>
        <taxon>Dikarya</taxon>
        <taxon>Ascomycota</taxon>
        <taxon>Pezizomycotina</taxon>
        <taxon>Sordariomycetes</taxon>
        <taxon>Sordariomycetidae</taxon>
        <taxon>Sordariales</taxon>
        <taxon>Lasiosphaeriaceae</taxon>
        <taxon>Lasiosphaeria</taxon>
    </lineage>
</organism>
<evidence type="ECO:0000313" key="1">
    <source>
        <dbReference type="EMBL" id="KAK3382582.1"/>
    </source>
</evidence>
<dbReference type="AlphaFoldDB" id="A0AAE0TWZ3"/>
<dbReference type="SUPFAM" id="SSF55729">
    <property type="entry name" value="Acyl-CoA N-acyltransferases (Nat)"/>
    <property type="match status" value="1"/>
</dbReference>
<comment type="caution">
    <text evidence="1">The sequence shown here is derived from an EMBL/GenBank/DDBJ whole genome shotgun (WGS) entry which is preliminary data.</text>
</comment>
<keyword evidence="2" id="KW-1185">Reference proteome</keyword>
<dbReference type="PANTHER" id="PTHR42791:SF17">
    <property type="entry name" value="ACETYLTRANSFERASE, GNAT FAMILY FAMILY (AFU_ORTHOLOGUE AFUA_8G05690)"/>
    <property type="match status" value="1"/>
</dbReference>
<evidence type="ECO:0000313" key="2">
    <source>
        <dbReference type="Proteomes" id="UP001287356"/>
    </source>
</evidence>
<accession>A0AAE0TWZ3</accession>
<sequence length="251" mass="27620">MSTATPRIRVREATSADARQIADVQFEAFGPDVFNRLMYPAGDTEDSRQRFAAGLFPPETPEASKKEESILTVAELLSEEVGPAEIVAFARWIVRRQSRPEEEWNVPEPPRTAEQLGKGCDIEVFTYFIGALHDKRREHTRGNPVVVLGVLASKRPRVGAGSALLEYGVKLADGLGLPIFLEASPKGYPLYRKFGYEDIDFIDFPIADKYGAVQLEGENWGTNTGLTITEPAAKGVVRSVIMKRPAKVSAA</sequence>
<protein>
    <recommendedName>
        <fullName evidence="3">N-acetyltransferase domain-containing protein</fullName>
    </recommendedName>
</protein>
<dbReference type="EMBL" id="JAULSN010000001">
    <property type="protein sequence ID" value="KAK3382582.1"/>
    <property type="molecule type" value="Genomic_DNA"/>
</dbReference>
<dbReference type="PANTHER" id="PTHR42791">
    <property type="entry name" value="GNAT FAMILY ACETYLTRANSFERASE"/>
    <property type="match status" value="1"/>
</dbReference>
<evidence type="ECO:0008006" key="3">
    <source>
        <dbReference type="Google" id="ProtNLM"/>
    </source>
</evidence>
<dbReference type="Gene3D" id="3.40.630.30">
    <property type="match status" value="1"/>
</dbReference>
<dbReference type="InterPro" id="IPR016181">
    <property type="entry name" value="Acyl_CoA_acyltransferase"/>
</dbReference>
<reference evidence="1" key="1">
    <citation type="journal article" date="2023" name="Mol. Phylogenet. Evol.">
        <title>Genome-scale phylogeny and comparative genomics of the fungal order Sordariales.</title>
        <authorList>
            <person name="Hensen N."/>
            <person name="Bonometti L."/>
            <person name="Westerberg I."/>
            <person name="Brannstrom I.O."/>
            <person name="Guillou S."/>
            <person name="Cros-Aarteil S."/>
            <person name="Calhoun S."/>
            <person name="Haridas S."/>
            <person name="Kuo A."/>
            <person name="Mondo S."/>
            <person name="Pangilinan J."/>
            <person name="Riley R."/>
            <person name="LaButti K."/>
            <person name="Andreopoulos B."/>
            <person name="Lipzen A."/>
            <person name="Chen C."/>
            <person name="Yan M."/>
            <person name="Daum C."/>
            <person name="Ng V."/>
            <person name="Clum A."/>
            <person name="Steindorff A."/>
            <person name="Ohm R.A."/>
            <person name="Martin F."/>
            <person name="Silar P."/>
            <person name="Natvig D.O."/>
            <person name="Lalanne C."/>
            <person name="Gautier V."/>
            <person name="Ament-Velasquez S.L."/>
            <person name="Kruys A."/>
            <person name="Hutchinson M.I."/>
            <person name="Powell A.J."/>
            <person name="Barry K."/>
            <person name="Miller A.N."/>
            <person name="Grigoriev I.V."/>
            <person name="Debuchy R."/>
            <person name="Gladieux P."/>
            <person name="Hiltunen Thoren M."/>
            <person name="Johannesson H."/>
        </authorList>
    </citation>
    <scope>NUCLEOTIDE SEQUENCE</scope>
    <source>
        <strain evidence="1">CBS 958.72</strain>
    </source>
</reference>